<evidence type="ECO:0000256" key="2">
    <source>
        <dbReference type="SAM" id="Phobius"/>
    </source>
</evidence>
<dbReference type="SUPFAM" id="SSF52317">
    <property type="entry name" value="Class I glutamine amidotransferase-like"/>
    <property type="match status" value="1"/>
</dbReference>
<protein>
    <submittedName>
        <fullName evidence="5">N-terminal double-transmembrane domain-containing protein</fullName>
    </submittedName>
</protein>
<feature type="region of interest" description="Disordered" evidence="1">
    <location>
        <begin position="674"/>
        <end position="694"/>
    </location>
</feature>
<dbReference type="KEGG" id="tpro:Ga0080559_TMP2054"/>
<keyword evidence="2" id="KW-1133">Transmembrane helix</keyword>
<dbReference type="Gene3D" id="3.40.50.12140">
    <property type="entry name" value="Domain of unknown function DUF4159"/>
    <property type="match status" value="1"/>
</dbReference>
<dbReference type="STRING" id="1229727.Ga0080559_TMP2054"/>
<feature type="domain" description="DUF4159" evidence="4">
    <location>
        <begin position="708"/>
        <end position="927"/>
    </location>
</feature>
<dbReference type="InterPro" id="IPR029062">
    <property type="entry name" value="Class_I_gatase-like"/>
</dbReference>
<dbReference type="Gene3D" id="3.40.50.880">
    <property type="match status" value="1"/>
</dbReference>
<dbReference type="Pfam" id="PF13709">
    <property type="entry name" value="DUF4159"/>
    <property type="match status" value="1"/>
</dbReference>
<gene>
    <name evidence="5" type="ORF">Ga0080559_TMP2054</name>
</gene>
<dbReference type="AlphaFoldDB" id="A0A1U7D453"/>
<sequence length="947" mass="101693">MTMLGPLGFTAPWLLLGLLALPVLWVILRAVPPAPIRRMFPGVVLLLGLKDEEQVTDRTPWWLLLLRMLAVAAVIVGLAGPVLNPQEDRAAEAGGGPLLVVMDASWSSATDWRQRREALESLLARAERQDRTVALMRLTAPEAPRFQVAGVLQSRLGGILPEPWEPDAARVEQAISLLPEENFDTFWMSDGLDRESRETMLAALEARGTVTVFESPRAHYALTPPRFEDGHVLLTLRRLRPGPEAEVSVAGHGLDPAGNPAVLVRNRVIFEQSATETELELNLPAELRARITRFEIEGAGSAGAVALPDDSLRRREVALIAGNENREGLELLSPLHFLNKALAPTADILDGTLEDVLPANPDVIVLADVATLAPGEEDEISEWLDKGGTLLRFAGPRLAASDVSRSEEDPLMPVRLRAGGRSVGGAMSWGEPKALAPFTEDSPFYGLEIPEDVTVTSQVMAQPDPTLASRVIAQLTDGTPLVTRKRVGQGQVVLFHVTANAEWSSLPLSGLFVQMLERLAVSSMPASPAPEDLAGTVWQPIRVLDGFGRVVDAGNLPGVAGEDLLAEPLGPELQPGLYQGEDRSLARNVVTADTVLEPAVWPERITVEGLSRPQETPLAGWLLALAVALLLADVIASLALSGRLGGARAKGGATAAVLIAALALGAVPTDVRAQGAQGDQAAPEAEEGQGEEVRGDDAAAILAASEVTLAHVLTGDRELDDLAEAGLRGLSETLFFRTSVEPADAVGVDLETDELAFFPMLYWPVTPSQPMPSDAAYAKLNEYLRSGGMILFDTRDADVAGYGTASPEGRKLRDLAAPLDIPPLEPVPQDHVLTRTFYLLQDFPGRYTSRDVWVEAAPPDAEQVEGMPFRNLNDNVTPVVIGGNDWAAAWAMDERGNPLVRIGSGFAGERQREIAYRFGVNLVMHVLTGNYKSDQVHVPALLDRLGQ</sequence>
<evidence type="ECO:0000313" key="6">
    <source>
        <dbReference type="Proteomes" id="UP000186559"/>
    </source>
</evidence>
<dbReference type="NCBIfam" id="TIGR02226">
    <property type="entry name" value="two_anch"/>
    <property type="match status" value="1"/>
</dbReference>
<dbReference type="EMBL" id="CP014796">
    <property type="protein sequence ID" value="APX22850.1"/>
    <property type="molecule type" value="Genomic_DNA"/>
</dbReference>
<dbReference type="CDD" id="cd03143">
    <property type="entry name" value="A4_beta-galactosidase_middle_domain"/>
    <property type="match status" value="1"/>
</dbReference>
<keyword evidence="2" id="KW-0472">Membrane</keyword>
<keyword evidence="6" id="KW-1185">Reference proteome</keyword>
<reference evidence="5 6" key="1">
    <citation type="submission" date="2016-03" db="EMBL/GenBank/DDBJ databases">
        <title>Deep-sea bacteria in the southern Pacific.</title>
        <authorList>
            <person name="Tang K."/>
        </authorList>
    </citation>
    <scope>NUCLEOTIDE SEQUENCE [LARGE SCALE GENOMIC DNA]</scope>
    <source>
        <strain evidence="5 6">JLT2016</strain>
    </source>
</reference>
<proteinExistence type="predicted"/>
<name>A0A1U7D453_9RHOB</name>
<dbReference type="Proteomes" id="UP000186559">
    <property type="component" value="Chromosome"/>
</dbReference>
<evidence type="ECO:0000259" key="3">
    <source>
        <dbReference type="Pfam" id="PF07584"/>
    </source>
</evidence>
<feature type="domain" description="Aerotolerance regulator N-terminal" evidence="3">
    <location>
        <begin position="7"/>
        <end position="81"/>
    </location>
</feature>
<feature type="transmembrane region" description="Helical" evidence="2">
    <location>
        <begin position="12"/>
        <end position="31"/>
    </location>
</feature>
<dbReference type="InterPro" id="IPR024163">
    <property type="entry name" value="Aerotolerance_reg_N"/>
</dbReference>
<dbReference type="InterPro" id="IPR025297">
    <property type="entry name" value="DUF4159"/>
</dbReference>
<evidence type="ECO:0000313" key="5">
    <source>
        <dbReference type="EMBL" id="APX22850.1"/>
    </source>
</evidence>
<dbReference type="Pfam" id="PF07584">
    <property type="entry name" value="BatA"/>
    <property type="match status" value="1"/>
</dbReference>
<evidence type="ECO:0000256" key="1">
    <source>
        <dbReference type="SAM" id="MobiDB-lite"/>
    </source>
</evidence>
<keyword evidence="2 5" id="KW-0812">Transmembrane</keyword>
<organism evidence="5 6">
    <name type="scientific">Salipiger profundus</name>
    <dbReference type="NCBI Taxonomy" id="1229727"/>
    <lineage>
        <taxon>Bacteria</taxon>
        <taxon>Pseudomonadati</taxon>
        <taxon>Pseudomonadota</taxon>
        <taxon>Alphaproteobacteria</taxon>
        <taxon>Rhodobacterales</taxon>
        <taxon>Roseobacteraceae</taxon>
        <taxon>Salipiger</taxon>
    </lineage>
</organism>
<evidence type="ECO:0000259" key="4">
    <source>
        <dbReference type="Pfam" id="PF13709"/>
    </source>
</evidence>
<dbReference type="OrthoDB" id="9773014at2"/>
<feature type="compositionally biased region" description="Low complexity" evidence="1">
    <location>
        <begin position="674"/>
        <end position="683"/>
    </location>
</feature>
<feature type="transmembrane region" description="Helical" evidence="2">
    <location>
        <begin position="61"/>
        <end position="83"/>
    </location>
</feature>
<dbReference type="InterPro" id="IPR011933">
    <property type="entry name" value="Double_TM_dom"/>
</dbReference>
<dbReference type="RefSeq" id="WP_076623061.1">
    <property type="nucleotide sequence ID" value="NZ_BMEW01000004.1"/>
</dbReference>
<accession>A0A1U7D453</accession>
<dbReference type="PANTHER" id="PTHR37464">
    <property type="entry name" value="BLL2463 PROTEIN"/>
    <property type="match status" value="1"/>
</dbReference>
<dbReference type="PANTHER" id="PTHR37464:SF1">
    <property type="entry name" value="BLL2463 PROTEIN"/>
    <property type="match status" value="1"/>
</dbReference>